<dbReference type="SUPFAM" id="SSF47598">
    <property type="entry name" value="Ribbon-helix-helix"/>
    <property type="match status" value="1"/>
</dbReference>
<protein>
    <submittedName>
        <fullName evidence="1">Plasmid stability protein</fullName>
    </submittedName>
</protein>
<dbReference type="EMBL" id="JAGINP010000033">
    <property type="protein sequence ID" value="MBP2296631.1"/>
    <property type="molecule type" value="Genomic_DNA"/>
</dbReference>
<sequence>MGDITLRNIGDKHMHLLHELASATGRTPEEEGRLLLEQALEREGYVSGAIEQDASQQSMEPAMDPAMQQRYREFWEQADRFRASFGNRVCADSGEIASEMREERSRLVGEP</sequence>
<dbReference type="InterPro" id="IPR010985">
    <property type="entry name" value="Ribbon_hlx_hlx"/>
</dbReference>
<evidence type="ECO:0000313" key="1">
    <source>
        <dbReference type="EMBL" id="MBP2296631.1"/>
    </source>
</evidence>
<comment type="caution">
    <text evidence="1">The sequence shown here is derived from an EMBL/GenBank/DDBJ whole genome shotgun (WGS) entry which is preliminary data.</text>
</comment>
<proteinExistence type="predicted"/>
<dbReference type="Proteomes" id="UP000781958">
    <property type="component" value="Unassembled WGS sequence"/>
</dbReference>
<gene>
    <name evidence="1" type="ORF">J2851_006449</name>
</gene>
<evidence type="ECO:0000313" key="2">
    <source>
        <dbReference type="Proteomes" id="UP000781958"/>
    </source>
</evidence>
<name>A0ABS4SVP2_9PROT</name>
<organism evidence="1 2">
    <name type="scientific">Azospirillum rugosum</name>
    <dbReference type="NCBI Taxonomy" id="416170"/>
    <lineage>
        <taxon>Bacteria</taxon>
        <taxon>Pseudomonadati</taxon>
        <taxon>Pseudomonadota</taxon>
        <taxon>Alphaproteobacteria</taxon>
        <taxon>Rhodospirillales</taxon>
        <taxon>Azospirillaceae</taxon>
        <taxon>Azospirillum</taxon>
    </lineage>
</organism>
<keyword evidence="2" id="KW-1185">Reference proteome</keyword>
<dbReference type="RefSeq" id="WP_209772004.1">
    <property type="nucleotide sequence ID" value="NZ_JAGINP010000033.1"/>
</dbReference>
<accession>A0ABS4SVP2</accession>
<reference evidence="1 2" key="1">
    <citation type="submission" date="2021-03" db="EMBL/GenBank/DDBJ databases">
        <title>Genomic Encyclopedia of Type Strains, Phase III (KMG-III): the genomes of soil and plant-associated and newly described type strains.</title>
        <authorList>
            <person name="Whitman W."/>
        </authorList>
    </citation>
    <scope>NUCLEOTIDE SEQUENCE [LARGE SCALE GENOMIC DNA]</scope>
    <source>
        <strain evidence="1 2">IMMIB AFH-6</strain>
    </source>
</reference>